<comment type="caution">
    <text evidence="2">The sequence shown here is derived from an EMBL/GenBank/DDBJ whole genome shotgun (WGS) entry which is preliminary data.</text>
</comment>
<keyword evidence="1" id="KW-0175">Coiled coil</keyword>
<dbReference type="AlphaFoldDB" id="D4RX98"/>
<sequence>MSEAVNYLQVLSESLDKKIDILKQLEALTAAQKEIIDKGEFDEEAFNDNVDSKAALIDELEKLDTGFQILYDNIKNQIEGNKDRYKQEIAALQVKIKTITDLSLALQVAEQRNNVIVRNRFNSIRKDVYQAKKNREVASNYYKSMNNISSQSYFMDKKK</sequence>
<dbReference type="HOGENOM" id="CLU_124836_0_0_9"/>
<dbReference type="Proteomes" id="UP000006238">
    <property type="component" value="Unassembled WGS sequence"/>
</dbReference>
<protein>
    <recommendedName>
        <fullName evidence="4">FlgN protein</fullName>
    </recommendedName>
</protein>
<evidence type="ECO:0000256" key="1">
    <source>
        <dbReference type="SAM" id="Coils"/>
    </source>
</evidence>
<accession>D4RX98</accession>
<evidence type="ECO:0000313" key="3">
    <source>
        <dbReference type="Proteomes" id="UP000006238"/>
    </source>
</evidence>
<gene>
    <name evidence="2" type="ORF">BUTYVIB_00449</name>
</gene>
<dbReference type="GeneID" id="98919252"/>
<feature type="coiled-coil region" evidence="1">
    <location>
        <begin position="75"/>
        <end position="102"/>
    </location>
</feature>
<evidence type="ECO:0008006" key="4">
    <source>
        <dbReference type="Google" id="ProtNLM"/>
    </source>
</evidence>
<name>D4RX98_9FIRM</name>
<dbReference type="RefSeq" id="WP_005601296.1">
    <property type="nucleotide sequence ID" value="NZ_GG663520.1"/>
</dbReference>
<organism evidence="2 3">
    <name type="scientific">Eshraghiella crossota DSM 2876</name>
    <dbReference type="NCBI Taxonomy" id="511680"/>
    <lineage>
        <taxon>Bacteria</taxon>
        <taxon>Bacillati</taxon>
        <taxon>Bacillota</taxon>
        <taxon>Clostridia</taxon>
        <taxon>Lachnospirales</taxon>
        <taxon>Lachnospiraceae</taxon>
        <taxon>Eshraghiella</taxon>
    </lineage>
</organism>
<dbReference type="EMBL" id="ABWN01000019">
    <property type="protein sequence ID" value="EFF69260.1"/>
    <property type="molecule type" value="Genomic_DNA"/>
</dbReference>
<dbReference type="InterPro" id="IPR007809">
    <property type="entry name" value="FlgN-like"/>
</dbReference>
<dbReference type="STRING" id="45851.BHV86_02490"/>
<keyword evidence="3" id="KW-1185">Reference proteome</keyword>
<dbReference type="eggNOG" id="ENOG5032SZ6">
    <property type="taxonomic scope" value="Bacteria"/>
</dbReference>
<dbReference type="Pfam" id="PF05130">
    <property type="entry name" value="FlgN"/>
    <property type="match status" value="1"/>
</dbReference>
<evidence type="ECO:0000313" key="2">
    <source>
        <dbReference type="EMBL" id="EFF69260.1"/>
    </source>
</evidence>
<dbReference type="GO" id="GO:0044780">
    <property type="term" value="P:bacterial-type flagellum assembly"/>
    <property type="evidence" value="ECO:0007669"/>
    <property type="project" value="InterPro"/>
</dbReference>
<reference evidence="2 3" key="1">
    <citation type="submission" date="2010-02" db="EMBL/GenBank/DDBJ databases">
        <authorList>
            <person name="Weinstock G."/>
            <person name="Sodergren E."/>
            <person name="Clifton S."/>
            <person name="Fulton L."/>
            <person name="Fulton B."/>
            <person name="Courtney L."/>
            <person name="Fronick C."/>
            <person name="Harrison M."/>
            <person name="Strong C."/>
            <person name="Farmer C."/>
            <person name="Delahaunty K."/>
            <person name="Markovic C."/>
            <person name="Hall O."/>
            <person name="Minx P."/>
            <person name="Tomlinson C."/>
            <person name="Mitreva M."/>
            <person name="Nelson J."/>
            <person name="Hou S."/>
            <person name="Wollam A."/>
            <person name="Pepin K.H."/>
            <person name="Johnson M."/>
            <person name="Bhonagiri V."/>
            <person name="Zhang X."/>
            <person name="Suruliraj S."/>
            <person name="Warren W."/>
            <person name="Chinwalla A."/>
            <person name="Mardis E.R."/>
            <person name="Wilson R.K."/>
        </authorList>
    </citation>
    <scope>NUCLEOTIDE SEQUENCE [LARGE SCALE GENOMIC DNA]</scope>
    <source>
        <strain evidence="2 3">DSM 2876</strain>
    </source>
</reference>
<proteinExistence type="predicted"/>